<keyword evidence="7" id="KW-0275">Fatty acid biosynthesis</keyword>
<dbReference type="AlphaFoldDB" id="A0A0B4N5P5"/>
<feature type="binding site" evidence="7">
    <location>
        <position position="228"/>
    </location>
    <ligand>
        <name>Zn(2+)</name>
        <dbReference type="ChEBI" id="CHEBI:29105"/>
    </ligand>
</feature>
<keyword evidence="2 7" id="KW-0808">Transferase</keyword>
<keyword evidence="7" id="KW-0443">Lipid metabolism</keyword>
<keyword evidence="3 7" id="KW-0547">Nucleotide-binding</keyword>
<dbReference type="EMBL" id="KJ946454">
    <property type="protein sequence ID" value="AIS35800.1"/>
    <property type="molecule type" value="Genomic_DNA"/>
</dbReference>
<evidence type="ECO:0000256" key="5">
    <source>
        <dbReference type="ARBA" id="ARBA00022833"/>
    </source>
</evidence>
<organism evidence="9">
    <name type="scientific">Epipogium roseum</name>
    <dbReference type="NCBI Taxonomy" id="556037"/>
    <lineage>
        <taxon>Eukaryota</taxon>
        <taxon>Viridiplantae</taxon>
        <taxon>Streptophyta</taxon>
        <taxon>Embryophyta</taxon>
        <taxon>Tracheophyta</taxon>
        <taxon>Spermatophyta</taxon>
        <taxon>Magnoliopsida</taxon>
        <taxon>Liliopsida</taxon>
        <taxon>Asparagales</taxon>
        <taxon>Orchidaceae</taxon>
        <taxon>Epidendroideae</taxon>
        <taxon>Nervilieae</taxon>
        <taxon>Epipogiinae</taxon>
        <taxon>Epipogium</taxon>
    </lineage>
</organism>
<dbReference type="Pfam" id="PF01039">
    <property type="entry name" value="Carboxyl_trans"/>
    <property type="match status" value="1"/>
</dbReference>
<comment type="cofactor">
    <cofactor evidence="7">
        <name>Zn(2+)</name>
        <dbReference type="ChEBI" id="CHEBI:29105"/>
    </cofactor>
    <text evidence="7">Binds 1 zinc ion per subunit.</text>
</comment>
<dbReference type="NCBIfam" id="TIGR00515">
    <property type="entry name" value="accD"/>
    <property type="match status" value="1"/>
</dbReference>
<sequence length="467" mass="54537">MYLGSSYNYNNNYNNNENNYYNLKNKESIKLLFESINIWSLLSDNMFLVKNMLSDNIFNFSFDITNNIFDIDSTFYFFNELEINFFNYLTSEYIKSIFEHFFYDIKNSHLINVYINFLLNSYILCILSINNRTYIEIENYIYDFIYTDIFSNIDIERDNFNLRIDIKTIDGYFKKKYDFHSENNIYEKNSIDTDIFNITKKYKHLWVQCENCYGLNYKKFFKEKLHICEYCGYHLKMSSSDRIDLFIDTDTWNPLFEDLISIDPIEFHSNEDPYLDKIMFYQDKTDLTEAIQTGTGKLNGIPIAIGIMDFNFMGGSMGSVVGENITRLIEYAYKTSLPIIIFCASGGARMQEGSFSLAQMSKISSALYDYQLNKKLFYISILTSPTTGGVTASFGMLGDIIISEPNAYIAFAGKRVIEQTLNQEVPEGIQEAEFLFNQGLFDIIVPRNILKIVLSDLLKLHGFYPCN</sequence>
<keyword evidence="9" id="KW-0934">Plastid</keyword>
<geneLocation type="plastid" evidence="9"/>
<comment type="subunit">
    <text evidence="7">Acetyl-CoA carboxylase is a heterohexamer composed of biotin carboxyl carrier protein (AccB), biotin carboxylase (AccC) and two subunits each of ACCase subunit alpha (AccA) and ACCase subunit beta (AccD).</text>
</comment>
<evidence type="ECO:0000256" key="4">
    <source>
        <dbReference type="ARBA" id="ARBA00022771"/>
    </source>
</evidence>
<evidence type="ECO:0000259" key="8">
    <source>
        <dbReference type="PROSITE" id="PS50980"/>
    </source>
</evidence>
<keyword evidence="7" id="KW-0276">Fatty acid metabolism</keyword>
<dbReference type="GO" id="GO:0006633">
    <property type="term" value="P:fatty acid biosynthetic process"/>
    <property type="evidence" value="ECO:0007669"/>
    <property type="project" value="UniProtKB-KW"/>
</dbReference>
<reference evidence="10" key="2">
    <citation type="submission" date="2014-06" db="EMBL/GenBank/DDBJ databases">
        <title>Highly reduced plastid genomes found in Epipogium.</title>
        <authorList>
            <person name="Logacheva M.D."/>
        </authorList>
    </citation>
    <scope>NUCLEOTIDE SEQUENCE</scope>
</reference>
<evidence type="ECO:0000256" key="1">
    <source>
        <dbReference type="ARBA" id="ARBA00011842"/>
    </source>
</evidence>
<dbReference type="InterPro" id="IPR011762">
    <property type="entry name" value="COA_CT_N"/>
</dbReference>
<dbReference type="GO" id="GO:0008270">
    <property type="term" value="F:zinc ion binding"/>
    <property type="evidence" value="ECO:0007669"/>
    <property type="project" value="UniProtKB-UniRule"/>
</dbReference>
<dbReference type="InterPro" id="IPR029045">
    <property type="entry name" value="ClpP/crotonase-like_dom_sf"/>
</dbReference>
<dbReference type="EC" id="2.1.3.15" evidence="7"/>
<feature type="binding site" evidence="7">
    <location>
        <position position="212"/>
    </location>
    <ligand>
        <name>Zn(2+)</name>
        <dbReference type="ChEBI" id="CHEBI:29105"/>
    </ligand>
</feature>
<dbReference type="HAMAP" id="MF_01395">
    <property type="entry name" value="AcetylCoA_CT_beta"/>
    <property type="match status" value="1"/>
</dbReference>
<comment type="subunit">
    <text evidence="1">Acetyl-CoA carboxylase is a heterohexamer composed of biotin carboxyl carrier protein, biotin carboxylase and 2 subunits each of ACCase subunit alpha and ACCase plastid-coded subunit beta (accD).</text>
</comment>
<feature type="binding site" evidence="7">
    <location>
        <position position="209"/>
    </location>
    <ligand>
        <name>Zn(2+)</name>
        <dbReference type="ChEBI" id="CHEBI:29105"/>
    </ligand>
</feature>
<evidence type="ECO:0000256" key="3">
    <source>
        <dbReference type="ARBA" id="ARBA00022741"/>
    </source>
</evidence>
<protein>
    <recommendedName>
        <fullName evidence="7">Acetyl-coenzyme A carboxylase carboxyl transferase subunit beta</fullName>
        <shortName evidence="7">ACCase subunit beta</shortName>
        <shortName evidence="7">Acetyl-CoA carboxylase carboxyltransferase subunit beta</shortName>
        <ecNumber evidence="7">2.1.3.15</ecNumber>
    </recommendedName>
</protein>
<evidence type="ECO:0000256" key="6">
    <source>
        <dbReference type="ARBA" id="ARBA00022840"/>
    </source>
</evidence>
<feature type="domain" description="CoA carboxyltransferase N-terminal" evidence="8">
    <location>
        <begin position="205"/>
        <end position="467"/>
    </location>
</feature>
<dbReference type="PANTHER" id="PTHR42995">
    <property type="entry name" value="ACETYL-COENZYME A CARBOXYLASE CARBOXYL TRANSFERASE SUBUNIT BETA, CHLOROPLASTIC"/>
    <property type="match status" value="1"/>
</dbReference>
<comment type="similarity">
    <text evidence="7">Belongs to the AccD/PCCB family.</text>
</comment>
<dbReference type="GO" id="GO:0016743">
    <property type="term" value="F:carboxyl- or carbamoyltransferase activity"/>
    <property type="evidence" value="ECO:0007669"/>
    <property type="project" value="UniProtKB-UniRule"/>
</dbReference>
<dbReference type="InterPro" id="IPR000438">
    <property type="entry name" value="Acetyl_CoA_COase_Trfase_b_su"/>
</dbReference>
<dbReference type="PRINTS" id="PR01070">
    <property type="entry name" value="ACCCTRFRASEB"/>
</dbReference>
<feature type="binding site" evidence="7">
    <location>
        <position position="231"/>
    </location>
    <ligand>
        <name>Zn(2+)</name>
        <dbReference type="ChEBI" id="CHEBI:29105"/>
    </ligand>
</feature>
<keyword evidence="7" id="KW-0479">Metal-binding</keyword>
<keyword evidence="7" id="KW-0444">Lipid biosynthesis</keyword>
<comment type="function">
    <text evidence="7">Component of the acetyl coenzyme A carboxylase (ACC) complex. Biotin carboxylase (BC) catalyzes the carboxylation of biotin on its carrier protein (BCCP) and then the CO(2) group is transferred by the transcarboxylase to acetyl-CoA to form malonyl-CoA.</text>
</comment>
<dbReference type="EMBL" id="KJ778690">
    <property type="protein sequence ID" value="AII78947.1"/>
    <property type="molecule type" value="Genomic_DNA"/>
</dbReference>
<comment type="pathway">
    <text evidence="7">Lipid metabolism; malonyl-CoA biosynthesis; malonyl-CoA from acetyl-CoA: step 1/1.</text>
</comment>
<dbReference type="Gene3D" id="3.90.226.10">
    <property type="entry name" value="2-enoyl-CoA Hydratase, Chain A, domain 1"/>
    <property type="match status" value="1"/>
</dbReference>
<evidence type="ECO:0000256" key="2">
    <source>
        <dbReference type="ARBA" id="ARBA00022679"/>
    </source>
</evidence>
<keyword evidence="4 7" id="KW-0863">Zinc-finger</keyword>
<dbReference type="GO" id="GO:0009507">
    <property type="term" value="C:chloroplast"/>
    <property type="evidence" value="ECO:0007669"/>
    <property type="project" value="TreeGrafter"/>
</dbReference>
<comment type="catalytic activity">
    <reaction evidence="7">
        <text>N(6)-carboxybiotinyl-L-lysyl-[protein] + acetyl-CoA = N(6)-biotinyl-L-lysyl-[protein] + malonyl-CoA</text>
        <dbReference type="Rhea" id="RHEA:54728"/>
        <dbReference type="Rhea" id="RHEA-COMP:10505"/>
        <dbReference type="Rhea" id="RHEA-COMP:10506"/>
        <dbReference type="ChEBI" id="CHEBI:57288"/>
        <dbReference type="ChEBI" id="CHEBI:57384"/>
        <dbReference type="ChEBI" id="CHEBI:83144"/>
        <dbReference type="ChEBI" id="CHEBI:83145"/>
        <dbReference type="EC" id="2.1.3.15"/>
    </reaction>
</comment>
<keyword evidence="6 7" id="KW-0067">ATP-binding</keyword>
<proteinExistence type="inferred from homology"/>
<dbReference type="GO" id="GO:0009317">
    <property type="term" value="C:acetyl-CoA carboxylase complex"/>
    <property type="evidence" value="ECO:0007669"/>
    <property type="project" value="InterPro"/>
</dbReference>
<gene>
    <name evidence="7 9" type="primary">accD</name>
</gene>
<feature type="zinc finger region" description="C4-type" evidence="7">
    <location>
        <begin position="209"/>
        <end position="231"/>
    </location>
</feature>
<dbReference type="GO" id="GO:0003989">
    <property type="term" value="F:acetyl-CoA carboxylase activity"/>
    <property type="evidence" value="ECO:0007669"/>
    <property type="project" value="InterPro"/>
</dbReference>
<accession>A0A0B4N5P5</accession>
<dbReference type="SUPFAM" id="SSF52096">
    <property type="entry name" value="ClpP/crotonase"/>
    <property type="match status" value="1"/>
</dbReference>
<dbReference type="PANTHER" id="PTHR42995:SF5">
    <property type="entry name" value="ACETYL-COENZYME A CARBOXYLASE CARBOXYL TRANSFERASE SUBUNIT BETA, CHLOROPLASTIC"/>
    <property type="match status" value="1"/>
</dbReference>
<dbReference type="GO" id="GO:2001295">
    <property type="term" value="P:malonyl-CoA biosynthetic process"/>
    <property type="evidence" value="ECO:0007669"/>
    <property type="project" value="UniProtKB-UniRule"/>
</dbReference>
<dbReference type="PROSITE" id="PS50980">
    <property type="entry name" value="COA_CT_NTER"/>
    <property type="match status" value="1"/>
</dbReference>
<evidence type="ECO:0000313" key="10">
    <source>
        <dbReference type="EMBL" id="AIS35800.1"/>
    </source>
</evidence>
<dbReference type="UniPathway" id="UPA00655">
    <property type="reaction ID" value="UER00711"/>
</dbReference>
<dbReference type="GO" id="GO:0005524">
    <property type="term" value="F:ATP binding"/>
    <property type="evidence" value="ECO:0007669"/>
    <property type="project" value="UniProtKB-KW"/>
</dbReference>
<evidence type="ECO:0000256" key="7">
    <source>
        <dbReference type="HAMAP-Rule" id="MF_01395"/>
    </source>
</evidence>
<reference evidence="9" key="1">
    <citation type="submission" date="2014-05" db="EMBL/GenBank/DDBJ databases">
        <authorList>
            <person name="Logacheva M.D."/>
            <person name="Schelkunov M.I."/>
            <person name="Penin A.A."/>
            <person name="Nuraliev M.S."/>
        </authorList>
    </citation>
    <scope>NUCLEOTIDE SEQUENCE</scope>
</reference>
<name>A0A0B4N5P5_9ASPA</name>
<dbReference type="InterPro" id="IPR034733">
    <property type="entry name" value="AcCoA_carboxyl_beta"/>
</dbReference>
<reference evidence="9" key="3">
    <citation type="journal article" date="2015" name="Genome Biol. Evol.">
        <title>Exploring the Limits for Reduction of Plastid Genomes: a Case Study of the Mycoheterotrophic Orchids Epipogium aphyllum and Epipogium roseum.</title>
        <authorList>
            <person name="Schelkunov M."/>
            <person name="Shtratnikova V."/>
            <person name="Nuraliev M."/>
            <person name="Selosse M.A."/>
            <person name="Penin A."/>
            <person name="Logacheva M."/>
        </authorList>
    </citation>
    <scope>NUCLEOTIDE SEQUENCE</scope>
</reference>
<keyword evidence="5 7" id="KW-0862">Zinc</keyword>
<evidence type="ECO:0000313" key="9">
    <source>
        <dbReference type="EMBL" id="AII78947.1"/>
    </source>
</evidence>